<evidence type="ECO:0000313" key="3">
    <source>
        <dbReference type="EMBL" id="KRH94184.1"/>
    </source>
</evidence>
<protein>
    <submittedName>
        <fullName evidence="3">Uncharacterized protein</fullName>
    </submittedName>
</protein>
<feature type="compositionally biased region" description="Low complexity" evidence="1">
    <location>
        <begin position="23"/>
        <end position="32"/>
    </location>
</feature>
<keyword evidence="2" id="KW-0732">Signal</keyword>
<comment type="caution">
    <text evidence="3">The sequence shown here is derived from an EMBL/GenBank/DDBJ whole genome shotgun (WGS) entry which is preliminary data.</text>
</comment>
<proteinExistence type="predicted"/>
<organism evidence="3 4">
    <name type="scientific">Pseudoloma neurophilia</name>
    <dbReference type="NCBI Taxonomy" id="146866"/>
    <lineage>
        <taxon>Eukaryota</taxon>
        <taxon>Fungi</taxon>
        <taxon>Fungi incertae sedis</taxon>
        <taxon>Microsporidia</taxon>
        <taxon>Pseudoloma</taxon>
    </lineage>
</organism>
<keyword evidence="4" id="KW-1185">Reference proteome</keyword>
<dbReference type="AlphaFoldDB" id="A0A0R0LYI3"/>
<sequence>MEKKNIINFGVLAAVIALGATGTETNETGMTNKSNDGPGNQYHQPILFQTNLVNHQMVLTL</sequence>
<evidence type="ECO:0000256" key="2">
    <source>
        <dbReference type="SAM" id="SignalP"/>
    </source>
</evidence>
<feature type="compositionally biased region" description="Polar residues" evidence="1">
    <location>
        <begin position="33"/>
        <end position="42"/>
    </location>
</feature>
<accession>A0A0R0LYI3</accession>
<gene>
    <name evidence="3" type="ORF">M153_3520006568</name>
</gene>
<name>A0A0R0LYI3_9MICR</name>
<dbReference type="Proteomes" id="UP000051530">
    <property type="component" value="Unassembled WGS sequence"/>
</dbReference>
<feature type="signal peptide" evidence="2">
    <location>
        <begin position="1"/>
        <end position="25"/>
    </location>
</feature>
<reference evidence="3 4" key="1">
    <citation type="submission" date="2015-07" db="EMBL/GenBank/DDBJ databases">
        <title>The genome of Pseudoloma neurophilia, a relevant intracellular parasite of the zebrafish.</title>
        <authorList>
            <person name="Ndikumana S."/>
            <person name="Pelin A."/>
            <person name="Sanders J."/>
            <person name="Corradi N."/>
        </authorList>
    </citation>
    <scope>NUCLEOTIDE SEQUENCE [LARGE SCALE GENOMIC DNA]</scope>
    <source>
        <strain evidence="3 4">MK1</strain>
    </source>
</reference>
<dbReference type="VEuPathDB" id="MicrosporidiaDB:M153_3520006568"/>
<feature type="region of interest" description="Disordered" evidence="1">
    <location>
        <begin position="23"/>
        <end position="42"/>
    </location>
</feature>
<evidence type="ECO:0000256" key="1">
    <source>
        <dbReference type="SAM" id="MobiDB-lite"/>
    </source>
</evidence>
<feature type="chain" id="PRO_5006399036" evidence="2">
    <location>
        <begin position="26"/>
        <end position="61"/>
    </location>
</feature>
<dbReference type="EMBL" id="LGUB01000122">
    <property type="protein sequence ID" value="KRH94184.1"/>
    <property type="molecule type" value="Genomic_DNA"/>
</dbReference>
<evidence type="ECO:0000313" key="4">
    <source>
        <dbReference type="Proteomes" id="UP000051530"/>
    </source>
</evidence>